<reference evidence="5 6" key="1">
    <citation type="submission" date="2024-01" db="EMBL/GenBank/DDBJ databases">
        <title>The genome of the rayed Mediterranean limpet Patella caerulea (Linnaeus, 1758).</title>
        <authorList>
            <person name="Anh-Thu Weber A."/>
            <person name="Halstead-Nussloch G."/>
        </authorList>
    </citation>
    <scope>NUCLEOTIDE SEQUENCE [LARGE SCALE GENOMIC DNA]</scope>
    <source>
        <strain evidence="5">AATW-2023a</strain>
        <tissue evidence="5">Whole specimen</tissue>
    </source>
</reference>
<comment type="caution">
    <text evidence="5">The sequence shown here is derived from an EMBL/GenBank/DDBJ whole genome shotgun (WGS) entry which is preliminary data.</text>
</comment>
<dbReference type="PANTHER" id="PTHR23080">
    <property type="entry name" value="THAP DOMAIN PROTEIN"/>
    <property type="match status" value="1"/>
</dbReference>
<keyword evidence="6" id="KW-1185">Reference proteome</keyword>
<dbReference type="AlphaFoldDB" id="A0AAN8JLF7"/>
<keyword evidence="3" id="KW-0472">Membrane</keyword>
<comment type="cofactor">
    <cofactor evidence="1">
        <name>a divalent metal cation</name>
        <dbReference type="ChEBI" id="CHEBI:60240"/>
    </cofactor>
</comment>
<sequence>MDSGFLDKLLSGDVFLPDRGFTMVEEFAYRQAKLEFPHFTKGKTHLSAKGVEESRQLSRARIHVERVIGRVKDFEILQGTLPITMINKQSDEGSVPSIDKIIHVIISIIQYSNLNFCTTIFVITLKKR</sequence>
<keyword evidence="2" id="KW-0479">Metal-binding</keyword>
<dbReference type="InterPro" id="IPR027806">
    <property type="entry name" value="HARBI1_dom"/>
</dbReference>
<evidence type="ECO:0000313" key="6">
    <source>
        <dbReference type="Proteomes" id="UP001347796"/>
    </source>
</evidence>
<evidence type="ECO:0000256" key="1">
    <source>
        <dbReference type="ARBA" id="ARBA00001968"/>
    </source>
</evidence>
<evidence type="ECO:0000256" key="3">
    <source>
        <dbReference type="SAM" id="Phobius"/>
    </source>
</evidence>
<feature type="transmembrane region" description="Helical" evidence="3">
    <location>
        <begin position="101"/>
        <end position="125"/>
    </location>
</feature>
<name>A0AAN8JLF7_PATCE</name>
<proteinExistence type="predicted"/>
<organism evidence="5 6">
    <name type="scientific">Patella caerulea</name>
    <name type="common">Rayed Mediterranean limpet</name>
    <dbReference type="NCBI Taxonomy" id="87958"/>
    <lineage>
        <taxon>Eukaryota</taxon>
        <taxon>Metazoa</taxon>
        <taxon>Spiralia</taxon>
        <taxon>Lophotrochozoa</taxon>
        <taxon>Mollusca</taxon>
        <taxon>Gastropoda</taxon>
        <taxon>Patellogastropoda</taxon>
        <taxon>Patelloidea</taxon>
        <taxon>Patellidae</taxon>
        <taxon>Patella</taxon>
    </lineage>
</organism>
<dbReference type="Proteomes" id="UP001347796">
    <property type="component" value="Unassembled WGS sequence"/>
</dbReference>
<accession>A0AAN8JLF7</accession>
<keyword evidence="3" id="KW-1133">Transmembrane helix</keyword>
<dbReference type="PANTHER" id="PTHR23080:SF63">
    <property type="entry name" value="TICK TRANSPOSON"/>
    <property type="match status" value="1"/>
</dbReference>
<dbReference type="Pfam" id="PF13359">
    <property type="entry name" value="DDE_Tnp_4"/>
    <property type="match status" value="1"/>
</dbReference>
<gene>
    <name evidence="5" type="ORF">SNE40_012998</name>
</gene>
<feature type="domain" description="DDE Tnp4" evidence="4">
    <location>
        <begin position="2"/>
        <end position="106"/>
    </location>
</feature>
<dbReference type="GO" id="GO:0046872">
    <property type="term" value="F:metal ion binding"/>
    <property type="evidence" value="ECO:0007669"/>
    <property type="project" value="UniProtKB-KW"/>
</dbReference>
<evidence type="ECO:0000259" key="4">
    <source>
        <dbReference type="Pfam" id="PF13359"/>
    </source>
</evidence>
<keyword evidence="3" id="KW-0812">Transmembrane</keyword>
<evidence type="ECO:0000256" key="2">
    <source>
        <dbReference type="ARBA" id="ARBA00022723"/>
    </source>
</evidence>
<dbReference type="EMBL" id="JAZGQO010000009">
    <property type="protein sequence ID" value="KAK6178188.1"/>
    <property type="molecule type" value="Genomic_DNA"/>
</dbReference>
<evidence type="ECO:0000313" key="5">
    <source>
        <dbReference type="EMBL" id="KAK6178188.1"/>
    </source>
</evidence>
<protein>
    <recommendedName>
        <fullName evidence="4">DDE Tnp4 domain-containing protein</fullName>
    </recommendedName>
</protein>